<evidence type="ECO:0000256" key="1">
    <source>
        <dbReference type="SAM" id="SignalP"/>
    </source>
</evidence>
<organism evidence="2 3">
    <name type="scientific">Lacibacterium aquatile</name>
    <dbReference type="NCBI Taxonomy" id="1168082"/>
    <lineage>
        <taxon>Bacteria</taxon>
        <taxon>Pseudomonadati</taxon>
        <taxon>Pseudomonadota</taxon>
        <taxon>Alphaproteobacteria</taxon>
        <taxon>Rhodospirillales</taxon>
        <taxon>Rhodospirillaceae</taxon>
    </lineage>
</organism>
<feature type="signal peptide" evidence="1">
    <location>
        <begin position="1"/>
        <end position="27"/>
    </location>
</feature>
<accession>A0ABW5DRJ6</accession>
<keyword evidence="1" id="KW-0732">Signal</keyword>
<evidence type="ECO:0008006" key="4">
    <source>
        <dbReference type="Google" id="ProtNLM"/>
    </source>
</evidence>
<dbReference type="RefSeq" id="WP_379876799.1">
    <property type="nucleotide sequence ID" value="NZ_JBHUIP010000012.1"/>
</dbReference>
<feature type="chain" id="PRO_5046558762" description="Transporter substrate-binding domain-containing protein" evidence="1">
    <location>
        <begin position="28"/>
        <end position="274"/>
    </location>
</feature>
<gene>
    <name evidence="2" type="ORF">ACFSM5_12705</name>
</gene>
<dbReference type="EMBL" id="JBHUIP010000012">
    <property type="protein sequence ID" value="MFD2263753.1"/>
    <property type="molecule type" value="Genomic_DNA"/>
</dbReference>
<dbReference type="Proteomes" id="UP001597295">
    <property type="component" value="Unassembled WGS sequence"/>
</dbReference>
<protein>
    <recommendedName>
        <fullName evidence="4">Transporter substrate-binding domain-containing protein</fullName>
    </recommendedName>
</protein>
<keyword evidence="3" id="KW-1185">Reference proteome</keyword>
<proteinExistence type="predicted"/>
<evidence type="ECO:0000313" key="2">
    <source>
        <dbReference type="EMBL" id="MFD2263753.1"/>
    </source>
</evidence>
<name>A0ABW5DRJ6_9PROT</name>
<sequence>MASGFKKTLKTAVLAVFGLAFAGRAEAQTYVINADEAGVDRRGIYTRALIEQALVRTTAKYGPAELRVDAERYSRLRLIQTVEKGDRISLAVLPSNPGLETRLLPIKVDLADGLLGQRVSLIREQDAVRFAAVEAPNDLKKFVAGAGADWEIALRFKKMGVTVLEAGDYEALFPMLVRGRFDHLSRSVMEVIAEYDTHKVGLPELAVEPRLLIETDMPLYAFLSPSAVGLRPRLQEGLEMLAADGTIRQTVRTQFARDISELNVSQRRRIRLPE</sequence>
<dbReference type="SUPFAM" id="SSF53850">
    <property type="entry name" value="Periplasmic binding protein-like II"/>
    <property type="match status" value="1"/>
</dbReference>
<reference evidence="3" key="1">
    <citation type="journal article" date="2019" name="Int. J. Syst. Evol. Microbiol.">
        <title>The Global Catalogue of Microorganisms (GCM) 10K type strain sequencing project: providing services to taxonomists for standard genome sequencing and annotation.</title>
        <authorList>
            <consortium name="The Broad Institute Genomics Platform"/>
            <consortium name="The Broad Institute Genome Sequencing Center for Infectious Disease"/>
            <person name="Wu L."/>
            <person name="Ma J."/>
        </authorList>
    </citation>
    <scope>NUCLEOTIDE SEQUENCE [LARGE SCALE GENOMIC DNA]</scope>
    <source>
        <strain evidence="3">CGMCC 1.19062</strain>
    </source>
</reference>
<comment type="caution">
    <text evidence="2">The sequence shown here is derived from an EMBL/GenBank/DDBJ whole genome shotgun (WGS) entry which is preliminary data.</text>
</comment>
<evidence type="ECO:0000313" key="3">
    <source>
        <dbReference type="Proteomes" id="UP001597295"/>
    </source>
</evidence>